<protein>
    <submittedName>
        <fullName evidence="3">C4-dicarboxylate ABC transporter permease</fullName>
    </submittedName>
</protein>
<proteinExistence type="predicted"/>
<evidence type="ECO:0000256" key="1">
    <source>
        <dbReference type="SAM" id="Phobius"/>
    </source>
</evidence>
<accession>A0A2A6RG25</accession>
<feature type="transmembrane region" description="Helical" evidence="1">
    <location>
        <begin position="530"/>
        <end position="557"/>
    </location>
</feature>
<feature type="transmembrane region" description="Helical" evidence="1">
    <location>
        <begin position="430"/>
        <end position="452"/>
    </location>
</feature>
<feature type="transmembrane region" description="Helical" evidence="1">
    <location>
        <begin position="71"/>
        <end position="90"/>
    </location>
</feature>
<dbReference type="Proteomes" id="UP000220527">
    <property type="component" value="Unassembled WGS sequence"/>
</dbReference>
<feature type="transmembrane region" description="Helical" evidence="1">
    <location>
        <begin position="38"/>
        <end position="59"/>
    </location>
</feature>
<keyword evidence="1" id="KW-0812">Transmembrane</keyword>
<feature type="transmembrane region" description="Helical" evidence="1">
    <location>
        <begin position="665"/>
        <end position="687"/>
    </location>
</feature>
<gene>
    <name evidence="3" type="ORF">CJ255_16845</name>
</gene>
<feature type="transmembrane region" description="Helical" evidence="1">
    <location>
        <begin position="203"/>
        <end position="221"/>
    </location>
</feature>
<dbReference type="InterPro" id="IPR010656">
    <property type="entry name" value="DctM"/>
</dbReference>
<feature type="transmembrane region" description="Helical" evidence="1">
    <location>
        <begin position="254"/>
        <end position="276"/>
    </location>
</feature>
<feature type="transmembrane region" description="Helical" evidence="1">
    <location>
        <begin position="699"/>
        <end position="726"/>
    </location>
</feature>
<dbReference type="InterPro" id="IPR011853">
    <property type="entry name" value="TRAP_DctM-Dct_fused"/>
</dbReference>
<sequence length="747" mass="81530">MASQPHPLGAEPTDEKTKARLKELIEQEEGSTRTLNRFWAFIVGLLSVGMALFYIYTAITLPAQVQYQRGVYVMITFLLILILYPARLQLDPISRLVGRLVRYVARYLPAPLRRPVDLFFEFLPKLSIYHLITYLPKPVRNILAPKNAPSLFDFVLMGATIYVVNYYIQNFRALQFRAGNYNETDFLVGVIGLAISIEIARRVLGWSMTFVGLFFLLYLHYGYMLRGTFLEAFAHRGQSWERVATVLFFDQEGVFGIMANVLVSYVILFIFFGAFLKASGASRFFIDLPLAIAGRSTGGPAKVSVISSSLFGSISGSAIANTVSTGTFTIPLMKRSGFRPHVAGAIEPSASIGGAFMPPVMGAGAFVMAELTGIPYATILMVSIVPAILYFTSVLTMVHFEAKKYGLRGIEAGRSAFEIVRDEWYLATPLLIIIGMLIIGYSPGFAAVWALLSCIPLMFTTKENAEDLREPQTLGGSLINAIGRSAWRVSKTCIAALQQGVRDTLVIGATVGVIGIIVGSIYATGVGGRFANIIISLSGGNLFIAVMLIGFASLLLGMGVPVTAAYLIVAVITVPALQELGVALIAAHMIVYWFSQDSNITPPVCVAAYAGAAIAGADPWKTGWTAFKFAKLLYIMPLLFAFSPAILMVGETGRPLVDVVWAEVAVAWFSATLGTIAFSAVSMFYLVRQTTWLEWIIAAFGTFLCFWPNLLTDLVGITIFSAVWIWQYYDVKRRGTGGSTPKPSTVT</sequence>
<feature type="transmembrane region" description="Helical" evidence="1">
    <location>
        <begin position="632"/>
        <end position="650"/>
    </location>
</feature>
<dbReference type="AlphaFoldDB" id="A0A2A6RG25"/>
<feature type="transmembrane region" description="Helical" evidence="1">
    <location>
        <begin position="505"/>
        <end position="524"/>
    </location>
</feature>
<evidence type="ECO:0000313" key="3">
    <source>
        <dbReference type="EMBL" id="PDW01893.1"/>
    </source>
</evidence>
<feature type="domain" description="TRAP C4-dicarboxylate transport system permease DctM subunit" evidence="2">
    <location>
        <begin position="193"/>
        <end position="646"/>
    </location>
</feature>
<keyword evidence="1" id="KW-1133">Transmembrane helix</keyword>
<dbReference type="OrthoDB" id="9759894at2"/>
<dbReference type="NCBIfam" id="TIGR02123">
    <property type="entry name" value="TRAP_fused"/>
    <property type="match status" value="1"/>
</dbReference>
<keyword evidence="4" id="KW-1185">Reference proteome</keyword>
<evidence type="ECO:0000313" key="4">
    <source>
        <dbReference type="Proteomes" id="UP000220527"/>
    </source>
</evidence>
<keyword evidence="1" id="KW-0472">Membrane</keyword>
<evidence type="ECO:0000259" key="2">
    <source>
        <dbReference type="Pfam" id="PF06808"/>
    </source>
</evidence>
<feature type="transmembrane region" description="Helical" evidence="1">
    <location>
        <begin position="150"/>
        <end position="168"/>
    </location>
</feature>
<name>A0A2A6RG25_9CHLR</name>
<dbReference type="EMBL" id="NQWI01000101">
    <property type="protein sequence ID" value="PDW01893.1"/>
    <property type="molecule type" value="Genomic_DNA"/>
</dbReference>
<feature type="transmembrane region" description="Helical" evidence="1">
    <location>
        <begin position="376"/>
        <end position="398"/>
    </location>
</feature>
<reference evidence="4" key="1">
    <citation type="submission" date="2017-08" db="EMBL/GenBank/DDBJ databases">
        <authorList>
            <person name="Grouzdev D.S."/>
            <person name="Gaisin V.A."/>
            <person name="Rysina M.S."/>
            <person name="Gorlenko V.M."/>
        </authorList>
    </citation>
    <scope>NUCLEOTIDE SEQUENCE [LARGE SCALE GENOMIC DNA]</scope>
    <source>
        <strain evidence="4">Kir15-3F</strain>
    </source>
</reference>
<organism evidence="3 4">
    <name type="scientific">Candidatus Viridilinea mediisalina</name>
    <dbReference type="NCBI Taxonomy" id="2024553"/>
    <lineage>
        <taxon>Bacteria</taxon>
        <taxon>Bacillati</taxon>
        <taxon>Chloroflexota</taxon>
        <taxon>Chloroflexia</taxon>
        <taxon>Chloroflexales</taxon>
        <taxon>Chloroflexineae</taxon>
        <taxon>Oscillochloridaceae</taxon>
        <taxon>Candidatus Viridilinea</taxon>
    </lineage>
</organism>
<dbReference type="PANTHER" id="PTHR43849:SF2">
    <property type="entry name" value="BLL3936 PROTEIN"/>
    <property type="match status" value="1"/>
</dbReference>
<dbReference type="PANTHER" id="PTHR43849">
    <property type="entry name" value="BLL3936 PROTEIN"/>
    <property type="match status" value="1"/>
</dbReference>
<dbReference type="RefSeq" id="WP_097645265.1">
    <property type="nucleotide sequence ID" value="NZ_NQWI01000101.1"/>
</dbReference>
<feature type="transmembrane region" description="Helical" evidence="1">
    <location>
        <begin position="564"/>
        <end position="594"/>
    </location>
</feature>
<dbReference type="Pfam" id="PF06808">
    <property type="entry name" value="DctM"/>
    <property type="match status" value="1"/>
</dbReference>
<comment type="caution">
    <text evidence="3">The sequence shown here is derived from an EMBL/GenBank/DDBJ whole genome shotgun (WGS) entry which is preliminary data.</text>
</comment>